<feature type="transmembrane region" description="Helical" evidence="1">
    <location>
        <begin position="137"/>
        <end position="158"/>
    </location>
</feature>
<keyword evidence="1" id="KW-0472">Membrane</keyword>
<feature type="transmembrane region" description="Helical" evidence="1">
    <location>
        <begin position="415"/>
        <end position="433"/>
    </location>
</feature>
<dbReference type="OrthoDB" id="540721at2759"/>
<proteinExistence type="predicted"/>
<keyword evidence="1" id="KW-1133">Transmembrane helix</keyword>
<organism evidence="2 3">
    <name type="scientific">Pleodorina starrii</name>
    <dbReference type="NCBI Taxonomy" id="330485"/>
    <lineage>
        <taxon>Eukaryota</taxon>
        <taxon>Viridiplantae</taxon>
        <taxon>Chlorophyta</taxon>
        <taxon>core chlorophytes</taxon>
        <taxon>Chlorophyceae</taxon>
        <taxon>CS clade</taxon>
        <taxon>Chlamydomonadales</taxon>
        <taxon>Volvocaceae</taxon>
        <taxon>Pleodorina</taxon>
    </lineage>
</organism>
<keyword evidence="3" id="KW-1185">Reference proteome</keyword>
<dbReference type="EMBL" id="BRXU01000012">
    <property type="protein sequence ID" value="GLC55228.1"/>
    <property type="molecule type" value="Genomic_DNA"/>
</dbReference>
<feature type="transmembrane region" description="Helical" evidence="1">
    <location>
        <begin position="194"/>
        <end position="213"/>
    </location>
</feature>
<accession>A0A9W6F3J4</accession>
<feature type="transmembrane region" description="Helical" evidence="1">
    <location>
        <begin position="105"/>
        <end position="125"/>
    </location>
</feature>
<evidence type="ECO:0000313" key="3">
    <source>
        <dbReference type="Proteomes" id="UP001165080"/>
    </source>
</evidence>
<feature type="transmembrane region" description="Helical" evidence="1">
    <location>
        <begin position="390"/>
        <end position="409"/>
    </location>
</feature>
<name>A0A9W6F3J4_9CHLO</name>
<comment type="caution">
    <text evidence="2">The sequence shown here is derived from an EMBL/GenBank/DDBJ whole genome shotgun (WGS) entry which is preliminary data.</text>
</comment>
<gene>
    <name evidence="2" type="primary">PLEST001184</name>
    <name evidence="2" type="ORF">PLESTB_000961900</name>
</gene>
<keyword evidence="1" id="KW-0812">Transmembrane</keyword>
<reference evidence="2 3" key="1">
    <citation type="journal article" date="2023" name="Commun. Biol.">
        <title>Reorganization of the ancestral sex-determining regions during the evolution of trioecy in Pleodorina starrii.</title>
        <authorList>
            <person name="Takahashi K."/>
            <person name="Suzuki S."/>
            <person name="Kawai-Toyooka H."/>
            <person name="Yamamoto K."/>
            <person name="Hamaji T."/>
            <person name="Ootsuki R."/>
            <person name="Yamaguchi H."/>
            <person name="Kawachi M."/>
            <person name="Higashiyama T."/>
            <person name="Nozaki H."/>
        </authorList>
    </citation>
    <scope>NUCLEOTIDE SEQUENCE [LARGE SCALE GENOMIC DNA]</scope>
    <source>
        <strain evidence="2 3">NIES-4479</strain>
    </source>
</reference>
<feature type="transmembrane region" description="Helical" evidence="1">
    <location>
        <begin position="254"/>
        <end position="271"/>
    </location>
</feature>
<sequence>MACPSFGVPICSRLPVGRRALVTGFSVGRAVQPVICRSSRLSREDAVQLDSSTQLSVESRYDPSLPFQVGIQRLRDLLEAASWESDEELLRHEVANLVPEMKLTLFTNMGSVLTLAAFVTSWLTGEDPLGGFALGDNSLGAAAVGAGYALPLVLCSVISRLNPVRHSFPVLEDLQDSQQEIVRPIVEDLNASQLLILASVVVVPSMLMLLPAFHGALSVAGHILTADLAQPLGNLTLTHPQLHLHLPDVLRRQAGVLLPAVCSAYFAAWVVTKQLDVNDRQVLAIRDAFESADRYFLHAAAERAAERPDILLQQRPLPLQPQQQPQQQQGLSEAGGRVASTGSLEGVASEADGASSGSGGCGGPLRQLGAEMSQAFKTVSILWLMSRRKAARLAYVLTALNVCYFGIIWHQTRDLGTPVVAAMLATLTELFLIKHFPRRRTRNDTGGSA</sequence>
<dbReference type="AlphaFoldDB" id="A0A9W6F3J4"/>
<protein>
    <submittedName>
        <fullName evidence="2">Uncharacterized protein</fullName>
    </submittedName>
</protein>
<evidence type="ECO:0000313" key="2">
    <source>
        <dbReference type="EMBL" id="GLC55228.1"/>
    </source>
</evidence>
<dbReference type="Proteomes" id="UP001165080">
    <property type="component" value="Unassembled WGS sequence"/>
</dbReference>
<evidence type="ECO:0000256" key="1">
    <source>
        <dbReference type="SAM" id="Phobius"/>
    </source>
</evidence>